<name>A0ABD3U0U5_SINWO</name>
<gene>
    <name evidence="2" type="ORF">ACJMK2_020977</name>
</gene>
<accession>A0ABD3U0U5</accession>
<reference evidence="2 3" key="1">
    <citation type="submission" date="2024-11" db="EMBL/GenBank/DDBJ databases">
        <title>Chromosome-level genome assembly of the freshwater bivalve Anodonta woodiana.</title>
        <authorList>
            <person name="Chen X."/>
        </authorList>
    </citation>
    <scope>NUCLEOTIDE SEQUENCE [LARGE SCALE GENOMIC DNA]</scope>
    <source>
        <strain evidence="2">MN2024</strain>
        <tissue evidence="2">Gills</tissue>
    </source>
</reference>
<keyword evidence="3" id="KW-1185">Reference proteome</keyword>
<protein>
    <submittedName>
        <fullName evidence="2">Uncharacterized protein</fullName>
    </submittedName>
</protein>
<dbReference type="EMBL" id="JBJQND010000017">
    <property type="protein sequence ID" value="KAL3843019.1"/>
    <property type="molecule type" value="Genomic_DNA"/>
</dbReference>
<feature type="region of interest" description="Disordered" evidence="1">
    <location>
        <begin position="60"/>
        <end position="84"/>
    </location>
</feature>
<dbReference type="AlphaFoldDB" id="A0ABD3U0U5"/>
<feature type="compositionally biased region" description="Basic and acidic residues" evidence="1">
    <location>
        <begin position="60"/>
        <end position="69"/>
    </location>
</feature>
<feature type="non-terminal residue" evidence="2">
    <location>
        <position position="1"/>
    </location>
</feature>
<feature type="compositionally biased region" description="Polar residues" evidence="1">
    <location>
        <begin position="70"/>
        <end position="82"/>
    </location>
</feature>
<evidence type="ECO:0000313" key="2">
    <source>
        <dbReference type="EMBL" id="KAL3843019.1"/>
    </source>
</evidence>
<comment type="caution">
    <text evidence="2">The sequence shown here is derived from an EMBL/GenBank/DDBJ whole genome shotgun (WGS) entry which is preliminary data.</text>
</comment>
<proteinExistence type="predicted"/>
<dbReference type="Proteomes" id="UP001634394">
    <property type="component" value="Unassembled WGS sequence"/>
</dbReference>
<organism evidence="2 3">
    <name type="scientific">Sinanodonta woodiana</name>
    <name type="common">Chinese pond mussel</name>
    <name type="synonym">Anodonta woodiana</name>
    <dbReference type="NCBI Taxonomy" id="1069815"/>
    <lineage>
        <taxon>Eukaryota</taxon>
        <taxon>Metazoa</taxon>
        <taxon>Spiralia</taxon>
        <taxon>Lophotrochozoa</taxon>
        <taxon>Mollusca</taxon>
        <taxon>Bivalvia</taxon>
        <taxon>Autobranchia</taxon>
        <taxon>Heteroconchia</taxon>
        <taxon>Palaeoheterodonta</taxon>
        <taxon>Unionida</taxon>
        <taxon>Unionoidea</taxon>
        <taxon>Unionidae</taxon>
        <taxon>Unioninae</taxon>
        <taxon>Sinanodonta</taxon>
    </lineage>
</organism>
<sequence length="98" mass="11259">SGPKSRQKKDEDERTLVEMKRELDATNNKLAQLKMKVEGYDNLAKEVEVLNALIRRVESRLADQDEKNDSPGSNVKSNQSKPVSEGEIWLIDPFFWPE</sequence>
<evidence type="ECO:0000313" key="3">
    <source>
        <dbReference type="Proteomes" id="UP001634394"/>
    </source>
</evidence>
<evidence type="ECO:0000256" key="1">
    <source>
        <dbReference type="SAM" id="MobiDB-lite"/>
    </source>
</evidence>